<feature type="transmembrane region" description="Helical" evidence="1">
    <location>
        <begin position="22"/>
        <end position="40"/>
    </location>
</feature>
<proteinExistence type="predicted"/>
<dbReference type="EMBL" id="ML996085">
    <property type="protein sequence ID" value="KAF2153048.1"/>
    <property type="molecule type" value="Genomic_DNA"/>
</dbReference>
<keyword evidence="1" id="KW-0472">Membrane</keyword>
<reference evidence="2" key="1">
    <citation type="journal article" date="2020" name="Stud. Mycol.">
        <title>101 Dothideomycetes genomes: a test case for predicting lifestyles and emergence of pathogens.</title>
        <authorList>
            <person name="Haridas S."/>
            <person name="Albert R."/>
            <person name="Binder M."/>
            <person name="Bloem J."/>
            <person name="Labutti K."/>
            <person name="Salamov A."/>
            <person name="Andreopoulos B."/>
            <person name="Baker S."/>
            <person name="Barry K."/>
            <person name="Bills G."/>
            <person name="Bluhm B."/>
            <person name="Cannon C."/>
            <person name="Castanera R."/>
            <person name="Culley D."/>
            <person name="Daum C."/>
            <person name="Ezra D."/>
            <person name="Gonzalez J."/>
            <person name="Henrissat B."/>
            <person name="Kuo A."/>
            <person name="Liang C."/>
            <person name="Lipzen A."/>
            <person name="Lutzoni F."/>
            <person name="Magnuson J."/>
            <person name="Mondo S."/>
            <person name="Nolan M."/>
            <person name="Ohm R."/>
            <person name="Pangilinan J."/>
            <person name="Park H.-J."/>
            <person name="Ramirez L."/>
            <person name="Alfaro M."/>
            <person name="Sun H."/>
            <person name="Tritt A."/>
            <person name="Yoshinaga Y."/>
            <person name="Zwiers L.-H."/>
            <person name="Turgeon B."/>
            <person name="Goodwin S."/>
            <person name="Spatafora J."/>
            <person name="Crous P."/>
            <person name="Grigoriev I."/>
        </authorList>
    </citation>
    <scope>NUCLEOTIDE SEQUENCE</scope>
    <source>
        <strain evidence="2">CBS 260.36</strain>
    </source>
</reference>
<accession>A0A9P4J604</accession>
<dbReference type="Proteomes" id="UP000799439">
    <property type="component" value="Unassembled WGS sequence"/>
</dbReference>
<dbReference type="AlphaFoldDB" id="A0A9P4J604"/>
<organism evidence="2 3">
    <name type="scientific">Myriangium duriaei CBS 260.36</name>
    <dbReference type="NCBI Taxonomy" id="1168546"/>
    <lineage>
        <taxon>Eukaryota</taxon>
        <taxon>Fungi</taxon>
        <taxon>Dikarya</taxon>
        <taxon>Ascomycota</taxon>
        <taxon>Pezizomycotina</taxon>
        <taxon>Dothideomycetes</taxon>
        <taxon>Dothideomycetidae</taxon>
        <taxon>Myriangiales</taxon>
        <taxon>Myriangiaceae</taxon>
        <taxon>Myriangium</taxon>
    </lineage>
</organism>
<keyword evidence="3" id="KW-1185">Reference proteome</keyword>
<evidence type="ECO:0000313" key="3">
    <source>
        <dbReference type="Proteomes" id="UP000799439"/>
    </source>
</evidence>
<comment type="caution">
    <text evidence="2">The sequence shown here is derived from an EMBL/GenBank/DDBJ whole genome shotgun (WGS) entry which is preliminary data.</text>
</comment>
<keyword evidence="1" id="KW-1133">Transmembrane helix</keyword>
<evidence type="ECO:0000256" key="1">
    <source>
        <dbReference type="SAM" id="Phobius"/>
    </source>
</evidence>
<keyword evidence="1" id="KW-0812">Transmembrane</keyword>
<name>A0A9P4J604_9PEZI</name>
<evidence type="ECO:0000313" key="2">
    <source>
        <dbReference type="EMBL" id="KAF2153048.1"/>
    </source>
</evidence>
<sequence>MTRTTPAACICSNFAKLRLAMYQLYLLSLGCPVAPLALILPSMAHPDLRLLDCLSTHKLRGSNRPSCIHDHSILRPAVSKSVDVHCSDPACWRCGRRQHAPMSAHIGHIHSVGKLRRRIRCNKGVLCFRTLLPHCSLAVCLLVPRSSRRHS</sequence>
<protein>
    <submittedName>
        <fullName evidence="2">Uncharacterized protein</fullName>
    </submittedName>
</protein>
<dbReference type="PROSITE" id="PS51257">
    <property type="entry name" value="PROKAR_LIPOPROTEIN"/>
    <property type="match status" value="1"/>
</dbReference>
<gene>
    <name evidence="2" type="ORF">K461DRAFT_133961</name>
</gene>